<gene>
    <name evidence="3" type="primary">Cnig_chr_I.g3198</name>
    <name evidence="3" type="ORF">B9Z55_003198</name>
</gene>
<reference evidence="4" key="1">
    <citation type="submission" date="2017-10" db="EMBL/GenBank/DDBJ databases">
        <title>Rapid genome shrinkage in a self-fertile nematode reveals novel sperm competition proteins.</title>
        <authorList>
            <person name="Yin D."/>
            <person name="Schwarz E.M."/>
            <person name="Thomas C.G."/>
            <person name="Felde R.L."/>
            <person name="Korf I.F."/>
            <person name="Cutter A.D."/>
            <person name="Schartner C.M."/>
            <person name="Ralston E.J."/>
            <person name="Meyer B.J."/>
            <person name="Haag E.S."/>
        </authorList>
    </citation>
    <scope>NUCLEOTIDE SEQUENCE [LARGE SCALE GENOMIC DNA]</scope>
    <source>
        <strain evidence="4">JU1422</strain>
    </source>
</reference>
<keyword evidence="2" id="KW-0812">Transmembrane</keyword>
<keyword evidence="4" id="KW-1185">Reference proteome</keyword>
<feature type="region of interest" description="Disordered" evidence="1">
    <location>
        <begin position="120"/>
        <end position="167"/>
    </location>
</feature>
<dbReference type="AlphaFoldDB" id="A0A2G5VP26"/>
<feature type="transmembrane region" description="Helical" evidence="2">
    <location>
        <begin position="91"/>
        <end position="116"/>
    </location>
</feature>
<feature type="compositionally biased region" description="Low complexity" evidence="1">
    <location>
        <begin position="129"/>
        <end position="167"/>
    </location>
</feature>
<keyword evidence="2" id="KW-0472">Membrane</keyword>
<proteinExistence type="predicted"/>
<organism evidence="3 4">
    <name type="scientific">Caenorhabditis nigoni</name>
    <dbReference type="NCBI Taxonomy" id="1611254"/>
    <lineage>
        <taxon>Eukaryota</taxon>
        <taxon>Metazoa</taxon>
        <taxon>Ecdysozoa</taxon>
        <taxon>Nematoda</taxon>
        <taxon>Chromadorea</taxon>
        <taxon>Rhabditida</taxon>
        <taxon>Rhabditina</taxon>
        <taxon>Rhabditomorpha</taxon>
        <taxon>Rhabditoidea</taxon>
        <taxon>Rhabditidae</taxon>
        <taxon>Peloderinae</taxon>
        <taxon>Caenorhabditis</taxon>
    </lineage>
</organism>
<accession>A0A2G5VP26</accession>
<dbReference type="Proteomes" id="UP000230233">
    <property type="component" value="Chromosome I"/>
</dbReference>
<keyword evidence="2" id="KW-1133">Transmembrane helix</keyword>
<evidence type="ECO:0000256" key="2">
    <source>
        <dbReference type="SAM" id="Phobius"/>
    </source>
</evidence>
<evidence type="ECO:0000313" key="3">
    <source>
        <dbReference type="EMBL" id="PIC53528.1"/>
    </source>
</evidence>
<evidence type="ECO:0000256" key="1">
    <source>
        <dbReference type="SAM" id="MobiDB-lite"/>
    </source>
</evidence>
<sequence>MSNMNMNGGSEEFAKFFKEKCASLEPEKCLEVQDKLREDCVHATREISCSNQVAKAIEKYCKDEYYSVACPNRPTTTTEATTMTSTNSNKMIAFIIGGVVGVIVVIAIGVGVFCYCKKEKSAGKGPSMTGSTNGGTTVTGTTTKTGTKTNTGTTKTGTTTAASTARY</sequence>
<evidence type="ECO:0000313" key="4">
    <source>
        <dbReference type="Proteomes" id="UP000230233"/>
    </source>
</evidence>
<name>A0A2G5VP26_9PELO</name>
<protein>
    <submittedName>
        <fullName evidence="3">Uncharacterized protein</fullName>
    </submittedName>
</protein>
<dbReference type="EMBL" id="PDUG01000001">
    <property type="protein sequence ID" value="PIC53528.1"/>
    <property type="molecule type" value="Genomic_DNA"/>
</dbReference>
<comment type="caution">
    <text evidence="3">The sequence shown here is derived from an EMBL/GenBank/DDBJ whole genome shotgun (WGS) entry which is preliminary data.</text>
</comment>